<dbReference type="Gene3D" id="3.40.50.1820">
    <property type="entry name" value="alpha/beta hydrolase"/>
    <property type="match status" value="1"/>
</dbReference>
<accession>A0A507ELU9</accession>
<dbReference type="InterPro" id="IPR000073">
    <property type="entry name" value="AB_hydrolase_1"/>
</dbReference>
<feature type="region of interest" description="Disordered" evidence="1">
    <location>
        <begin position="1"/>
        <end position="34"/>
    </location>
</feature>
<dbReference type="EMBL" id="QEAP01000529">
    <property type="protein sequence ID" value="TPX64782.1"/>
    <property type="molecule type" value="Genomic_DNA"/>
</dbReference>
<dbReference type="STRING" id="246404.A0A507ELU9"/>
<dbReference type="InterPro" id="IPR050471">
    <property type="entry name" value="AB_hydrolase"/>
</dbReference>
<feature type="compositionally biased region" description="Basic and acidic residues" evidence="1">
    <location>
        <begin position="514"/>
        <end position="524"/>
    </location>
</feature>
<dbReference type="PANTHER" id="PTHR43433:SF5">
    <property type="entry name" value="AB HYDROLASE-1 DOMAIN-CONTAINING PROTEIN"/>
    <property type="match status" value="1"/>
</dbReference>
<reference evidence="3 4" key="1">
    <citation type="journal article" date="2019" name="Sci. Rep.">
        <title>Comparative genomics of chytrid fungi reveal insights into the obligate biotrophic and pathogenic lifestyle of Synchytrium endobioticum.</title>
        <authorList>
            <person name="van de Vossenberg B.T.L.H."/>
            <person name="Warris S."/>
            <person name="Nguyen H.D.T."/>
            <person name="van Gent-Pelzer M.P.E."/>
            <person name="Joly D.L."/>
            <person name="van de Geest H.C."/>
            <person name="Bonants P.J.M."/>
            <person name="Smith D.S."/>
            <person name="Levesque C.A."/>
            <person name="van der Lee T.A.J."/>
        </authorList>
    </citation>
    <scope>NUCLEOTIDE SEQUENCE [LARGE SCALE GENOMIC DNA]</scope>
    <source>
        <strain evidence="3 4">CBS 675.73</strain>
    </source>
</reference>
<dbReference type="AlphaFoldDB" id="A0A507ELU9"/>
<gene>
    <name evidence="3" type="ORF">CcCBS67573_g08328</name>
</gene>
<dbReference type="OrthoDB" id="19657at2759"/>
<dbReference type="Proteomes" id="UP000320333">
    <property type="component" value="Unassembled WGS sequence"/>
</dbReference>
<evidence type="ECO:0000313" key="3">
    <source>
        <dbReference type="EMBL" id="TPX64782.1"/>
    </source>
</evidence>
<dbReference type="Pfam" id="PF00561">
    <property type="entry name" value="Abhydrolase_1"/>
    <property type="match status" value="1"/>
</dbReference>
<evidence type="ECO:0000256" key="1">
    <source>
        <dbReference type="SAM" id="MobiDB-lite"/>
    </source>
</evidence>
<evidence type="ECO:0000313" key="4">
    <source>
        <dbReference type="Proteomes" id="UP000320333"/>
    </source>
</evidence>
<evidence type="ECO:0000259" key="2">
    <source>
        <dbReference type="Pfam" id="PF00561"/>
    </source>
</evidence>
<sequence length="524" mass="58404">MKRQTNTNEFKQPKSNQQPPHSRTRTRTRNSPLNPLAMMNIARRSTSRTRIHFRHNTHIHIGRSTQPPSLLFAHLTSLAPQSRTHVHSAPTTAAAATAAVASEIASDCAAASYRDTRKVIESTDSVTKVMTTVAVDRGIPVDLYHEIHGNGKHKVLFITGWAGSCDNWRFQTEFFGRHGDFEVCIYENRGSGFSSSPPKNYSMQDMAKDAVDLMNQLGWSSAHVVGVSMGGMIAQELALLVPARIKSLTLASTCSARAMPPMKHIPWLISSFTKIALGIEKVKNLMPFFLYSQRWLNLPAPANSGFTSNLDYMLKFHGGRIDSRPPQSFSSALRQLSGIISFRISSARLDELKNYFLQSSIPAMVIHGTEDALVHLRSSWDLARMLGARLVVFEGRGHALNHEDTELFNRLLLRHFYTAILPSSNATSGSGLGMVEEAARRAGWWLTEGEFRAKAAMERMRNQMLGFREWLISFFCQKVDLLASKVEIEWLPPAITAVPREDSSLRDTASSSKESGRMDGSDMK</sequence>
<keyword evidence="4" id="KW-1185">Reference proteome</keyword>
<dbReference type="InterPro" id="IPR029058">
    <property type="entry name" value="AB_hydrolase_fold"/>
</dbReference>
<comment type="caution">
    <text evidence="3">The sequence shown here is derived from an EMBL/GenBank/DDBJ whole genome shotgun (WGS) entry which is preliminary data.</text>
</comment>
<proteinExistence type="predicted"/>
<dbReference type="SUPFAM" id="SSF53474">
    <property type="entry name" value="alpha/beta-Hydrolases"/>
    <property type="match status" value="1"/>
</dbReference>
<feature type="domain" description="AB hydrolase-1" evidence="2">
    <location>
        <begin position="155"/>
        <end position="404"/>
    </location>
</feature>
<feature type="compositionally biased region" description="Polar residues" evidence="1">
    <location>
        <begin position="1"/>
        <end position="21"/>
    </location>
</feature>
<name>A0A507ELU9_9FUNG</name>
<feature type="region of interest" description="Disordered" evidence="1">
    <location>
        <begin position="500"/>
        <end position="524"/>
    </location>
</feature>
<dbReference type="PANTHER" id="PTHR43433">
    <property type="entry name" value="HYDROLASE, ALPHA/BETA FOLD FAMILY PROTEIN"/>
    <property type="match status" value="1"/>
</dbReference>
<organism evidence="3 4">
    <name type="scientific">Chytriomyces confervae</name>
    <dbReference type="NCBI Taxonomy" id="246404"/>
    <lineage>
        <taxon>Eukaryota</taxon>
        <taxon>Fungi</taxon>
        <taxon>Fungi incertae sedis</taxon>
        <taxon>Chytridiomycota</taxon>
        <taxon>Chytridiomycota incertae sedis</taxon>
        <taxon>Chytridiomycetes</taxon>
        <taxon>Chytridiales</taxon>
        <taxon>Chytriomycetaceae</taxon>
        <taxon>Chytriomyces</taxon>
    </lineage>
</organism>
<protein>
    <recommendedName>
        <fullName evidence="2">AB hydrolase-1 domain-containing protein</fullName>
    </recommendedName>
</protein>